<dbReference type="KEGG" id="pfla:Pflav_072960"/>
<dbReference type="Proteomes" id="UP000502508">
    <property type="component" value="Chromosome"/>
</dbReference>
<gene>
    <name evidence="1" type="ORF">Pflav_072960</name>
</gene>
<keyword evidence="2" id="KW-1185">Reference proteome</keyword>
<evidence type="ECO:0000313" key="2">
    <source>
        <dbReference type="Proteomes" id="UP000502508"/>
    </source>
</evidence>
<reference evidence="1 2" key="2">
    <citation type="submission" date="2020-03" db="EMBL/GenBank/DDBJ databases">
        <authorList>
            <person name="Ichikawa N."/>
            <person name="Kimura A."/>
            <person name="Kitahashi Y."/>
            <person name="Uohara A."/>
        </authorList>
    </citation>
    <scope>NUCLEOTIDE SEQUENCE [LARGE SCALE GENOMIC DNA]</scope>
    <source>
        <strain evidence="1 2">NBRC 107702</strain>
    </source>
</reference>
<proteinExistence type="predicted"/>
<organism evidence="1 2">
    <name type="scientific">Phytohabitans flavus</name>
    <dbReference type="NCBI Taxonomy" id="1076124"/>
    <lineage>
        <taxon>Bacteria</taxon>
        <taxon>Bacillati</taxon>
        <taxon>Actinomycetota</taxon>
        <taxon>Actinomycetes</taxon>
        <taxon>Micromonosporales</taxon>
        <taxon>Micromonosporaceae</taxon>
    </lineage>
</organism>
<dbReference type="AlphaFoldDB" id="A0A6F8Y447"/>
<name>A0A6F8Y447_9ACTN</name>
<accession>A0A6F8Y447</accession>
<reference evidence="1 2" key="1">
    <citation type="submission" date="2020-03" db="EMBL/GenBank/DDBJ databases">
        <title>Whole genome shotgun sequence of Phytohabitans flavus NBRC 107702.</title>
        <authorList>
            <person name="Komaki H."/>
            <person name="Tamura T."/>
        </authorList>
    </citation>
    <scope>NUCLEOTIDE SEQUENCE [LARGE SCALE GENOMIC DNA]</scope>
    <source>
        <strain evidence="1 2">NBRC 107702</strain>
    </source>
</reference>
<evidence type="ECO:0000313" key="1">
    <source>
        <dbReference type="EMBL" id="BCB80886.1"/>
    </source>
</evidence>
<sequence>MRCPVWAVVDLLGGSTTTDEVQILKQISDKSPYQFHARLKDFAKVYRSEDRAAEGRKGDRG</sequence>
<protein>
    <submittedName>
        <fullName evidence="1">Uncharacterized protein</fullName>
    </submittedName>
</protein>
<dbReference type="EMBL" id="AP022870">
    <property type="protein sequence ID" value="BCB80886.1"/>
    <property type="molecule type" value="Genomic_DNA"/>
</dbReference>